<evidence type="ECO:0000313" key="4">
    <source>
        <dbReference type="Proteomes" id="UP000292547"/>
    </source>
</evidence>
<dbReference type="PANTHER" id="PTHR11786:SF0">
    <property type="entry name" value="ARYLAMINE N-ACETYLTRANSFERASE 4-RELATED"/>
    <property type="match status" value="1"/>
</dbReference>
<evidence type="ECO:0000256" key="1">
    <source>
        <dbReference type="ARBA" id="ARBA00006547"/>
    </source>
</evidence>
<dbReference type="Gene3D" id="3.30.2140.10">
    <property type="entry name" value="Arylamine N-acetyltransferase"/>
    <property type="match status" value="1"/>
</dbReference>
<dbReference type="Pfam" id="PF00797">
    <property type="entry name" value="Acetyltransf_2"/>
    <property type="match status" value="1"/>
</dbReference>
<dbReference type="InterPro" id="IPR001447">
    <property type="entry name" value="Arylamine_N-AcTrfase"/>
</dbReference>
<dbReference type="InterPro" id="IPR038765">
    <property type="entry name" value="Papain-like_cys_pep_sf"/>
</dbReference>
<organism evidence="3 4">
    <name type="scientific">Streptomyces seoulensis</name>
    <dbReference type="NCBI Taxonomy" id="73044"/>
    <lineage>
        <taxon>Bacteria</taxon>
        <taxon>Bacillati</taxon>
        <taxon>Actinomycetota</taxon>
        <taxon>Actinomycetes</taxon>
        <taxon>Kitasatosporales</taxon>
        <taxon>Streptomycetaceae</taxon>
        <taxon>Streptomyces</taxon>
    </lineage>
</organism>
<gene>
    <name evidence="3" type="ORF">D0Z67_09245</name>
</gene>
<dbReference type="KEGG" id="sseo:D0Z67_09245"/>
<protein>
    <submittedName>
        <fullName evidence="3">Arylamine N-acetyltransferase</fullName>
    </submittedName>
</protein>
<dbReference type="PANTHER" id="PTHR11786">
    <property type="entry name" value="N-HYDROXYARYLAMINE O-ACETYLTRANSFERASE"/>
    <property type="match status" value="1"/>
</dbReference>
<dbReference type="OrthoDB" id="7181050at2"/>
<evidence type="ECO:0000313" key="3">
    <source>
        <dbReference type="EMBL" id="QBJ90475.1"/>
    </source>
</evidence>
<dbReference type="SUPFAM" id="SSF54001">
    <property type="entry name" value="Cysteine proteinases"/>
    <property type="match status" value="1"/>
</dbReference>
<dbReference type="PRINTS" id="PR01543">
    <property type="entry name" value="ANATRNSFRASE"/>
</dbReference>
<sequence length="263" mass="28858">MNPTHTDAYLRRLGAGRPARPTADALRDLHLRHLRTVPFENLSVHLGEPVVLEEEALLGKVTTGRRGGFCYELNGAFALLLTSLGYDVQHLAGRVHGEEGRLGIPYDHLALRVRTVDGGDLIADVGFGAHSHRPLLFGERGDQADPGGTFRVVEAGGDLDVLRDGRPQYRLETRPRTLPDFRAGAWWHSTSPESHFTRSLVCSRITEDGGRITLSGRTLTTTDADGHKTVRELGADEEVLAVYRDGFGIGLRQVPTVRGRQFG</sequence>
<dbReference type="STRING" id="73044.GCA_000725795_00744"/>
<dbReference type="EMBL" id="CP032229">
    <property type="protein sequence ID" value="QBJ90475.1"/>
    <property type="molecule type" value="Genomic_DNA"/>
</dbReference>
<dbReference type="GeneID" id="300099116"/>
<dbReference type="GO" id="GO:0016407">
    <property type="term" value="F:acetyltransferase activity"/>
    <property type="evidence" value="ECO:0007669"/>
    <property type="project" value="InterPro"/>
</dbReference>
<dbReference type="Proteomes" id="UP000292547">
    <property type="component" value="Chromosome"/>
</dbReference>
<dbReference type="Gene3D" id="2.40.128.150">
    <property type="entry name" value="Cysteine proteinases"/>
    <property type="match status" value="1"/>
</dbReference>
<keyword evidence="3" id="KW-0808">Transferase</keyword>
<name>A0A4P6TST7_STRSO</name>
<accession>A0A4P6TST7</accession>
<dbReference type="RefSeq" id="WP_031179584.1">
    <property type="nucleotide sequence ID" value="NZ_CP032229.1"/>
</dbReference>
<comment type="similarity">
    <text evidence="1 2">Belongs to the arylamine N-acetyltransferase family.</text>
</comment>
<evidence type="ECO:0000256" key="2">
    <source>
        <dbReference type="RuleBase" id="RU003452"/>
    </source>
</evidence>
<dbReference type="AlphaFoldDB" id="A0A4P6TST7"/>
<proteinExistence type="inferred from homology"/>
<keyword evidence="4" id="KW-1185">Reference proteome</keyword>
<reference evidence="3 4" key="1">
    <citation type="submission" date="2018-08" db="EMBL/GenBank/DDBJ databases">
        <title>The complete genome sequence of Streptomyces seoulensis, a pioneer strain for nickel superoxide dismutase discovery.</title>
        <authorList>
            <person name="Shin J."/>
            <person name="Lee J.-S."/>
            <person name="Lee E.-J."/>
            <person name="Youn H.-D."/>
        </authorList>
    </citation>
    <scope>NUCLEOTIDE SEQUENCE [LARGE SCALE GENOMIC DNA]</scope>
    <source>
        <strain evidence="3 4">KCTC 9819</strain>
    </source>
</reference>